<feature type="compositionally biased region" description="Basic and acidic residues" evidence="7">
    <location>
        <begin position="1"/>
        <end position="13"/>
    </location>
</feature>
<name>A0AA38WJ32_9ASTR</name>
<evidence type="ECO:0000256" key="8">
    <source>
        <dbReference type="SAM" id="Phobius"/>
    </source>
</evidence>
<evidence type="ECO:0000256" key="7">
    <source>
        <dbReference type="SAM" id="MobiDB-lite"/>
    </source>
</evidence>
<evidence type="ECO:0000256" key="1">
    <source>
        <dbReference type="ARBA" id="ARBA00004370"/>
    </source>
</evidence>
<comment type="caution">
    <text evidence="10">The sequence shown here is derived from an EMBL/GenBank/DDBJ whole genome shotgun (WGS) entry which is preliminary data.</text>
</comment>
<organism evidence="10 11">
    <name type="scientific">Centaurea solstitialis</name>
    <name type="common">yellow star-thistle</name>
    <dbReference type="NCBI Taxonomy" id="347529"/>
    <lineage>
        <taxon>Eukaryota</taxon>
        <taxon>Viridiplantae</taxon>
        <taxon>Streptophyta</taxon>
        <taxon>Embryophyta</taxon>
        <taxon>Tracheophyta</taxon>
        <taxon>Spermatophyta</taxon>
        <taxon>Magnoliopsida</taxon>
        <taxon>eudicotyledons</taxon>
        <taxon>Gunneridae</taxon>
        <taxon>Pentapetalae</taxon>
        <taxon>asterids</taxon>
        <taxon>campanulids</taxon>
        <taxon>Asterales</taxon>
        <taxon>Asteraceae</taxon>
        <taxon>Carduoideae</taxon>
        <taxon>Cardueae</taxon>
        <taxon>Centaureinae</taxon>
        <taxon>Centaurea</taxon>
    </lineage>
</organism>
<dbReference type="AlphaFoldDB" id="A0AA38WJ32"/>
<dbReference type="GO" id="GO:0016020">
    <property type="term" value="C:membrane"/>
    <property type="evidence" value="ECO:0007669"/>
    <property type="project" value="UniProtKB-SubCell"/>
</dbReference>
<evidence type="ECO:0000313" key="11">
    <source>
        <dbReference type="Proteomes" id="UP001172457"/>
    </source>
</evidence>
<dbReference type="InterPro" id="IPR013057">
    <property type="entry name" value="AA_transpt_TM"/>
</dbReference>
<evidence type="ECO:0000256" key="4">
    <source>
        <dbReference type="ARBA" id="ARBA00022970"/>
    </source>
</evidence>
<gene>
    <name evidence="10" type="ORF">OSB04_008042</name>
</gene>
<keyword evidence="3 8" id="KW-0812">Transmembrane</keyword>
<dbReference type="Pfam" id="PF01490">
    <property type="entry name" value="Aa_trans"/>
    <property type="match status" value="3"/>
</dbReference>
<evidence type="ECO:0000313" key="10">
    <source>
        <dbReference type="EMBL" id="KAJ9562882.1"/>
    </source>
</evidence>
<feature type="transmembrane region" description="Helical" evidence="8">
    <location>
        <begin position="44"/>
        <end position="65"/>
    </location>
</feature>
<feature type="transmembrane region" description="Helical" evidence="8">
    <location>
        <begin position="515"/>
        <end position="533"/>
    </location>
</feature>
<feature type="region of interest" description="Disordered" evidence="7">
    <location>
        <begin position="1"/>
        <end position="36"/>
    </location>
</feature>
<dbReference type="GO" id="GO:0006865">
    <property type="term" value="P:amino acid transport"/>
    <property type="evidence" value="ECO:0007669"/>
    <property type="project" value="UniProtKB-KW"/>
</dbReference>
<accession>A0AA38WJ32</accession>
<keyword evidence="6 8" id="KW-0472">Membrane</keyword>
<keyword evidence="4" id="KW-0029">Amino-acid transport</keyword>
<keyword evidence="2" id="KW-0813">Transport</keyword>
<feature type="domain" description="Amino acid transporter transmembrane" evidence="9">
    <location>
        <begin position="452"/>
        <end position="599"/>
    </location>
</feature>
<dbReference type="Proteomes" id="UP001172457">
    <property type="component" value="Chromosome 2"/>
</dbReference>
<dbReference type="EMBL" id="JARYMX010000002">
    <property type="protein sequence ID" value="KAJ9562882.1"/>
    <property type="molecule type" value="Genomic_DNA"/>
</dbReference>
<evidence type="ECO:0000256" key="2">
    <source>
        <dbReference type="ARBA" id="ARBA00022448"/>
    </source>
</evidence>
<feature type="transmembrane region" description="Helical" evidence="8">
    <location>
        <begin position="71"/>
        <end position="93"/>
    </location>
</feature>
<evidence type="ECO:0000256" key="5">
    <source>
        <dbReference type="ARBA" id="ARBA00022989"/>
    </source>
</evidence>
<protein>
    <recommendedName>
        <fullName evidence="9">Amino acid transporter transmembrane domain-containing protein</fullName>
    </recommendedName>
</protein>
<sequence length="753" mass="83807">MADFIREEGDARSKLLHQNENTSSSDPESQLTSSSSPRIRTGTIWTAMAHLITGVMGAGVLSLGWSLAQLGWLYGITAIVSFAVVTGVSTYFFSDCYESSIDFRLGNEIRHTSFLGAVQSYLGDTCKWICAVLYTGISAGNDIGYTIAAATSFGAILRWNCHPEQGHDAACKYQYIIILLFGVLQIFMSHIPNFNAMSVGAAIISFVYSFICVGLGVQKVIGYTYVHLGLGSGENLEVEVNVRSVRSGYNRWMRSGCTLGLEAPDQFPSNAQFMGGHEIKRDQTVQIHFSCFSTSHTILRLYILPLRPKPYCMLDIVGLLDLLRKCLPVSSMDEILECDNGNRTMGSIGGVQSADKVWRVFQGLGVIAFAYPYSMVLLEIQDTLSSPPAETSSPPPSICLPEASGMQPLGTRCPPKPLNWIWVRRALLAPHRLCQFLCGSTPYWWISGTTRFIGVILNTNFITPFTNTNSVFSQPFFAFVEGWLAERYPQSQFVSRVYPLNPPFLPAFQVMPLRLCVRSLYVVTTTVIAMWLLPYFNQVLGILGALSFWPLSICFPLQMYLEKHNIARWTRKWVAFQTVSFVCFIASALALIGSSQGLISAMLNKAVGDALRIQIGKFKYKPVFGCEHEDNRIRLSSQKIQTDTWRALGCPHFHNQKVESLKVNNAIGCPHSREETILSTLKMNPLEKELLSHNETLVGDVLQDNEGFLASFMSRHDRGSCSDSNLVHVPKCYGQVSNGYDVVQMYEDSNKCK</sequence>
<evidence type="ECO:0000256" key="3">
    <source>
        <dbReference type="ARBA" id="ARBA00022692"/>
    </source>
</evidence>
<feature type="transmembrane region" description="Helical" evidence="8">
    <location>
        <begin position="573"/>
        <end position="593"/>
    </location>
</feature>
<feature type="compositionally biased region" description="Polar residues" evidence="7">
    <location>
        <begin position="16"/>
        <end position="36"/>
    </location>
</feature>
<feature type="domain" description="Amino acid transporter transmembrane" evidence="9">
    <location>
        <begin position="40"/>
        <end position="217"/>
    </location>
</feature>
<keyword evidence="5 8" id="KW-1133">Transmembrane helix</keyword>
<feature type="transmembrane region" description="Helical" evidence="8">
    <location>
        <begin position="173"/>
        <end position="191"/>
    </location>
</feature>
<feature type="domain" description="Amino acid transporter transmembrane" evidence="9">
    <location>
        <begin position="333"/>
        <end position="390"/>
    </location>
</feature>
<feature type="transmembrane region" description="Helical" evidence="8">
    <location>
        <begin position="143"/>
        <end position="161"/>
    </location>
</feature>
<comment type="subcellular location">
    <subcellularLocation>
        <location evidence="1">Membrane</location>
    </subcellularLocation>
</comment>
<evidence type="ECO:0000256" key="6">
    <source>
        <dbReference type="ARBA" id="ARBA00023136"/>
    </source>
</evidence>
<keyword evidence="11" id="KW-1185">Reference proteome</keyword>
<evidence type="ECO:0000259" key="9">
    <source>
        <dbReference type="Pfam" id="PF01490"/>
    </source>
</evidence>
<proteinExistence type="predicted"/>
<reference evidence="10" key="1">
    <citation type="submission" date="2023-03" db="EMBL/GenBank/DDBJ databases">
        <title>Chromosome-scale reference genome and RAD-based genetic map of yellow starthistle (Centaurea solstitialis) reveal putative structural variation and QTLs associated with invader traits.</title>
        <authorList>
            <person name="Reatini B."/>
            <person name="Cang F.A."/>
            <person name="Jiang Q."/>
            <person name="Mckibben M.T.W."/>
            <person name="Barker M.S."/>
            <person name="Rieseberg L.H."/>
            <person name="Dlugosch K.M."/>
        </authorList>
    </citation>
    <scope>NUCLEOTIDE SEQUENCE</scope>
    <source>
        <strain evidence="10">CAN-66</strain>
        <tissue evidence="10">Leaf</tissue>
    </source>
</reference>
<feature type="transmembrane region" description="Helical" evidence="8">
    <location>
        <begin position="539"/>
        <end position="561"/>
    </location>
</feature>
<dbReference type="PANTHER" id="PTHR48017">
    <property type="entry name" value="OS05G0424000 PROTEIN-RELATED"/>
    <property type="match status" value="1"/>
</dbReference>
<feature type="transmembrane region" description="Helical" evidence="8">
    <location>
        <begin position="197"/>
        <end position="217"/>
    </location>
</feature>